<accession>A0ABT4PKW1</accession>
<evidence type="ECO:0000313" key="1">
    <source>
        <dbReference type="EMBL" id="MCZ8373702.1"/>
    </source>
</evidence>
<protein>
    <submittedName>
        <fullName evidence="1">Uncharacterized protein</fullName>
    </submittedName>
</protein>
<dbReference type="EMBL" id="JAPZVM010000019">
    <property type="protein sequence ID" value="MCZ8373702.1"/>
    <property type="molecule type" value="Genomic_DNA"/>
</dbReference>
<dbReference type="RefSeq" id="WP_269879034.1">
    <property type="nucleotide sequence ID" value="NZ_JAPZVM010000019.1"/>
</dbReference>
<dbReference type="Proteomes" id="UP001141933">
    <property type="component" value="Unassembled WGS sequence"/>
</dbReference>
<comment type="caution">
    <text evidence="1">The sequence shown here is derived from an EMBL/GenBank/DDBJ whole genome shotgun (WGS) entry which is preliminary data.</text>
</comment>
<name>A0ABT4PKW1_9BACT</name>
<sequence>MGVRELRVRKNNLKGSALPYGITPGQHTEHISKAVVPQDACWVCMGEK</sequence>
<keyword evidence="2" id="KW-1185">Reference proteome</keyword>
<reference evidence="1" key="1">
    <citation type="submission" date="2022-12" db="EMBL/GenBank/DDBJ databases">
        <title>Phocaeicola acetigenes sp. nov., isolated feces from a healthy human.</title>
        <authorList>
            <person name="Do H."/>
            <person name="Ha Y.B."/>
            <person name="Kim J.-S."/>
            <person name="Suh M.K."/>
            <person name="Kim H.S."/>
            <person name="Lee J.-S."/>
        </authorList>
    </citation>
    <scope>NUCLEOTIDE SEQUENCE</scope>
    <source>
        <strain evidence="1">KGMB11183</strain>
    </source>
</reference>
<proteinExistence type="predicted"/>
<evidence type="ECO:0000313" key="2">
    <source>
        <dbReference type="Proteomes" id="UP001141933"/>
    </source>
</evidence>
<organism evidence="1 2">
    <name type="scientific">Phocaeicola acetigenes</name>
    <dbReference type="NCBI Taxonomy" id="3016083"/>
    <lineage>
        <taxon>Bacteria</taxon>
        <taxon>Pseudomonadati</taxon>
        <taxon>Bacteroidota</taxon>
        <taxon>Bacteroidia</taxon>
        <taxon>Bacteroidales</taxon>
        <taxon>Bacteroidaceae</taxon>
        <taxon>Phocaeicola</taxon>
    </lineage>
</organism>
<gene>
    <name evidence="1" type="ORF">O6P32_13440</name>
</gene>